<organism evidence="2 3">
    <name type="scientific">Pedobacter hiemivivus</name>
    <dbReference type="NCBI Taxonomy" id="2530454"/>
    <lineage>
        <taxon>Bacteria</taxon>
        <taxon>Pseudomonadati</taxon>
        <taxon>Bacteroidota</taxon>
        <taxon>Sphingobacteriia</taxon>
        <taxon>Sphingobacteriales</taxon>
        <taxon>Sphingobacteriaceae</taxon>
        <taxon>Pedobacter</taxon>
    </lineage>
</organism>
<sequence length="164" mass="18249">MSSNQKKYLRLTIVLFPALVFAISLTQDGFSYQYIDVERPKSYSLLLMGGIAFIGGGLFETLIWIANPIALIAIIRFLIESSAVVKTEAILKTAIPKPKPSSYWLSALAAVIAWSFSLWNEVLAAESGSMGEILSLEPGYWLWVSSFTMLTIGINYFHFQISNK</sequence>
<proteinExistence type="predicted"/>
<keyword evidence="1" id="KW-1133">Transmembrane helix</keyword>
<evidence type="ECO:0000256" key="1">
    <source>
        <dbReference type="SAM" id="Phobius"/>
    </source>
</evidence>
<dbReference type="RefSeq" id="WP_136878804.1">
    <property type="nucleotide sequence ID" value="NZ_SWDX01000001.1"/>
</dbReference>
<name>A0A4U1GPX3_9SPHI</name>
<accession>A0A4U1GPX3</accession>
<gene>
    <name evidence="2" type="ORF">FBD94_01195</name>
</gene>
<keyword evidence="1" id="KW-0472">Membrane</keyword>
<feature type="transmembrane region" description="Helical" evidence="1">
    <location>
        <begin position="100"/>
        <end position="120"/>
    </location>
</feature>
<feature type="transmembrane region" description="Helical" evidence="1">
    <location>
        <begin position="50"/>
        <end position="79"/>
    </location>
</feature>
<evidence type="ECO:0000313" key="2">
    <source>
        <dbReference type="EMBL" id="TKC65203.1"/>
    </source>
</evidence>
<dbReference type="Proteomes" id="UP000309594">
    <property type="component" value="Unassembled WGS sequence"/>
</dbReference>
<reference evidence="2 3" key="1">
    <citation type="submission" date="2019-04" db="EMBL/GenBank/DDBJ databases">
        <title>Pedobacter sp. RP-1-16 sp. nov., isolated from Arctic soil.</title>
        <authorList>
            <person name="Dahal R.H."/>
            <person name="Kim D.-U."/>
        </authorList>
    </citation>
    <scope>NUCLEOTIDE SEQUENCE [LARGE SCALE GENOMIC DNA]</scope>
    <source>
        <strain evidence="2 3">RP-1-16</strain>
    </source>
</reference>
<evidence type="ECO:0000313" key="3">
    <source>
        <dbReference type="Proteomes" id="UP000309594"/>
    </source>
</evidence>
<protein>
    <submittedName>
        <fullName evidence="2">Uncharacterized protein</fullName>
    </submittedName>
</protein>
<comment type="caution">
    <text evidence="2">The sequence shown here is derived from an EMBL/GenBank/DDBJ whole genome shotgun (WGS) entry which is preliminary data.</text>
</comment>
<dbReference type="EMBL" id="SWDX01000001">
    <property type="protein sequence ID" value="TKC65203.1"/>
    <property type="molecule type" value="Genomic_DNA"/>
</dbReference>
<feature type="transmembrane region" description="Helical" evidence="1">
    <location>
        <begin position="140"/>
        <end position="159"/>
    </location>
</feature>
<dbReference type="AlphaFoldDB" id="A0A4U1GPX3"/>
<keyword evidence="1" id="KW-0812">Transmembrane</keyword>